<evidence type="ECO:0000256" key="9">
    <source>
        <dbReference type="RuleBase" id="RU004075"/>
    </source>
</evidence>
<proteinExistence type="inferred from homology"/>
<dbReference type="AlphaFoldDB" id="A0A1F2WH45"/>
<evidence type="ECO:0000256" key="1">
    <source>
        <dbReference type="ARBA" id="ARBA00001933"/>
    </source>
</evidence>
<evidence type="ECO:0000259" key="11">
    <source>
        <dbReference type="Pfam" id="PF00266"/>
    </source>
</evidence>
<comment type="cofactor">
    <cofactor evidence="1 8 10">
        <name>pyridoxal 5'-phosphate</name>
        <dbReference type="ChEBI" id="CHEBI:597326"/>
    </cofactor>
</comment>
<comment type="subunit">
    <text evidence="3">Heterodimer of a large and a small subunit.</text>
</comment>
<dbReference type="InterPro" id="IPR015422">
    <property type="entry name" value="PyrdxlP-dep_Trfase_small"/>
</dbReference>
<dbReference type="InterPro" id="IPR020578">
    <property type="entry name" value="Aminotrans_V_PyrdxlP_BS"/>
</dbReference>
<dbReference type="Proteomes" id="UP000177876">
    <property type="component" value="Unassembled WGS sequence"/>
</dbReference>
<dbReference type="SUPFAM" id="SSF53383">
    <property type="entry name" value="PLP-dependent transferases"/>
    <property type="match status" value="1"/>
</dbReference>
<evidence type="ECO:0000256" key="3">
    <source>
        <dbReference type="ARBA" id="ARBA00011771"/>
    </source>
</evidence>
<dbReference type="EMBL" id="MELK01000048">
    <property type="protein sequence ID" value="OFW56179.1"/>
    <property type="molecule type" value="Genomic_DNA"/>
</dbReference>
<gene>
    <name evidence="12" type="ORF">A2Y75_03400</name>
</gene>
<reference evidence="12 13" key="1">
    <citation type="journal article" date="2016" name="Nat. Commun.">
        <title>Thousands of microbial genomes shed light on interconnected biogeochemical processes in an aquifer system.</title>
        <authorList>
            <person name="Anantharaman K."/>
            <person name="Brown C.T."/>
            <person name="Hug L.A."/>
            <person name="Sharon I."/>
            <person name="Castelle C.J."/>
            <person name="Probst A.J."/>
            <person name="Thomas B.C."/>
            <person name="Singh A."/>
            <person name="Wilkins M.J."/>
            <person name="Karaoz U."/>
            <person name="Brodie E.L."/>
            <person name="Williams K.H."/>
            <person name="Hubbard S.S."/>
            <person name="Banfield J.F."/>
        </authorList>
    </citation>
    <scope>NUCLEOTIDE SEQUENCE [LARGE SCALE GENOMIC DNA]</scope>
</reference>
<dbReference type="PANTHER" id="PTHR21152">
    <property type="entry name" value="AMINOTRANSFERASE CLASS V"/>
    <property type="match status" value="1"/>
</dbReference>
<dbReference type="FunFam" id="3.90.1150.10:FF:000031">
    <property type="entry name" value="Serine--glyoxylate aminotransferase"/>
    <property type="match status" value="1"/>
</dbReference>
<comment type="caution">
    <text evidence="12">The sequence shown here is derived from an EMBL/GenBank/DDBJ whole genome shotgun (WGS) entry which is preliminary data.</text>
</comment>
<dbReference type="InterPro" id="IPR024169">
    <property type="entry name" value="SP_NH2Trfase/AEP_transaminase"/>
</dbReference>
<dbReference type="Gene3D" id="3.40.640.10">
    <property type="entry name" value="Type I PLP-dependent aspartate aminotransferase-like (Major domain)"/>
    <property type="match status" value="1"/>
</dbReference>
<evidence type="ECO:0000256" key="4">
    <source>
        <dbReference type="ARBA" id="ARBA00022898"/>
    </source>
</evidence>
<evidence type="ECO:0000256" key="7">
    <source>
        <dbReference type="PIRSR" id="PIRSR000524-1"/>
    </source>
</evidence>
<evidence type="ECO:0000256" key="8">
    <source>
        <dbReference type="PIRSR" id="PIRSR000524-50"/>
    </source>
</evidence>
<dbReference type="GO" id="GO:0008453">
    <property type="term" value="F:alanine-glyoxylate transaminase activity"/>
    <property type="evidence" value="ECO:0007669"/>
    <property type="project" value="TreeGrafter"/>
</dbReference>
<comment type="similarity">
    <text evidence="2 9">Belongs to the class-V pyridoxal-phosphate-dependent aminotransferase family.</text>
</comment>
<keyword evidence="4 8" id="KW-0663">Pyridoxal phosphate</keyword>
<dbReference type="GO" id="GO:0019265">
    <property type="term" value="P:glycine biosynthetic process, by transamination of glyoxylate"/>
    <property type="evidence" value="ECO:0007669"/>
    <property type="project" value="TreeGrafter"/>
</dbReference>
<name>A0A1F2WH45_9ACTN</name>
<feature type="domain" description="Aminotransferase class V" evidence="11">
    <location>
        <begin position="27"/>
        <end position="328"/>
    </location>
</feature>
<dbReference type="GO" id="GO:0004760">
    <property type="term" value="F:L-serine-pyruvate transaminase activity"/>
    <property type="evidence" value="ECO:0007669"/>
    <property type="project" value="TreeGrafter"/>
</dbReference>
<dbReference type="InterPro" id="IPR015421">
    <property type="entry name" value="PyrdxlP-dep_Trfase_major"/>
</dbReference>
<dbReference type="STRING" id="1797197.A2Y75_03400"/>
<dbReference type="PIRSF" id="PIRSF000524">
    <property type="entry name" value="SPT"/>
    <property type="match status" value="1"/>
</dbReference>
<evidence type="ECO:0000256" key="5">
    <source>
        <dbReference type="ARBA" id="ARBA00054899"/>
    </source>
</evidence>
<feature type="modified residue" description="N6-(pyridoxal phosphate)lysine" evidence="8">
    <location>
        <position position="191"/>
    </location>
</feature>
<accession>A0A1F2WH45</accession>
<evidence type="ECO:0000313" key="13">
    <source>
        <dbReference type="Proteomes" id="UP000177876"/>
    </source>
</evidence>
<dbReference type="InterPro" id="IPR000192">
    <property type="entry name" value="Aminotrans_V_dom"/>
</dbReference>
<evidence type="ECO:0000313" key="12">
    <source>
        <dbReference type="EMBL" id="OFW56179.1"/>
    </source>
</evidence>
<comment type="function">
    <text evidence="5">Soluble hydrogenase catalyzes both production and consumption of hydrogen from suitable artificial electron donors or acceptors. This subunit catalyzes the tritium-exchange activity.</text>
</comment>
<protein>
    <recommendedName>
        <fullName evidence="6">Tritium exchange subunit</fullName>
    </recommendedName>
</protein>
<dbReference type="PANTHER" id="PTHR21152:SF40">
    <property type="entry name" value="ALANINE--GLYOXYLATE AMINOTRANSFERASE"/>
    <property type="match status" value="1"/>
</dbReference>
<sequence length="384" mass="42037">MIRKEYIMTPGPTPIPPEVLLVQAEPMIHHRTPQYTRLFVEMVEGLKKVLLTRNDILTFASSGTGGMEAAVTNCFSPGDKVLVAAGGKFGERFTDLTELYGLGVERYDYPWDETADPNTIASMLKSQPDIKGVFVTHSETSTGTVNDIEAIGKIVSETAAILIVDSISGAGALEMHTDDWGVDVLVIGSQKAFMTPPGVAAVAVSNKAWEMVEKASLPTYYFSFKKARKKYNSDSPETPFTPAISLVRAMSKATRMLLDEGLEEVWRRHRILAECTRAGVIAMDLELFPKVLDRSYAVTAVKAPEGMSGGDIVRHLNREYGVIVAGGQDRLKGKIFRIGHVGYYNIFDLMVALTALEMTLKKLGFPLELGSGLAAAEKTYLEFT</sequence>
<evidence type="ECO:0000256" key="10">
    <source>
        <dbReference type="RuleBase" id="RU004504"/>
    </source>
</evidence>
<dbReference type="FunFam" id="3.40.640.10:FF:000054">
    <property type="entry name" value="Serine--glyoxylate aminotransferase"/>
    <property type="match status" value="1"/>
</dbReference>
<organism evidence="12 13">
    <name type="scientific">Candidatus Solincola sediminis</name>
    <dbReference type="NCBI Taxonomy" id="1797199"/>
    <lineage>
        <taxon>Bacteria</taxon>
        <taxon>Bacillati</taxon>
        <taxon>Actinomycetota</taxon>
        <taxon>Candidatus Geothermincolia</taxon>
        <taxon>Candidatus Geothermincolales</taxon>
        <taxon>Candidatus Geothermincolaceae</taxon>
        <taxon>Candidatus Solincola</taxon>
    </lineage>
</organism>
<dbReference type="PROSITE" id="PS00595">
    <property type="entry name" value="AA_TRANSFER_CLASS_5"/>
    <property type="match status" value="1"/>
</dbReference>
<dbReference type="Pfam" id="PF00266">
    <property type="entry name" value="Aminotran_5"/>
    <property type="match status" value="1"/>
</dbReference>
<evidence type="ECO:0000256" key="6">
    <source>
        <dbReference type="ARBA" id="ARBA00079151"/>
    </source>
</evidence>
<dbReference type="Gene3D" id="3.90.1150.10">
    <property type="entry name" value="Aspartate Aminotransferase, domain 1"/>
    <property type="match status" value="1"/>
</dbReference>
<dbReference type="InterPro" id="IPR015424">
    <property type="entry name" value="PyrdxlP-dep_Trfase"/>
</dbReference>
<feature type="binding site" evidence="7">
    <location>
        <position position="337"/>
    </location>
    <ligand>
        <name>substrate</name>
    </ligand>
</feature>
<evidence type="ECO:0000256" key="2">
    <source>
        <dbReference type="ARBA" id="ARBA00009236"/>
    </source>
</evidence>